<proteinExistence type="predicted"/>
<evidence type="ECO:0000259" key="2">
    <source>
        <dbReference type="SMART" id="SM00278"/>
    </source>
</evidence>
<dbReference type="STRING" id="1891224.BBP83_00210"/>
<evidence type="ECO:0000313" key="4">
    <source>
        <dbReference type="Proteomes" id="UP000186553"/>
    </source>
</evidence>
<protein>
    <submittedName>
        <fullName evidence="3">Competence protein ComE</fullName>
    </submittedName>
</protein>
<dbReference type="InterPro" id="IPR010994">
    <property type="entry name" value="RuvA_2-like"/>
</dbReference>
<organism evidence="3 4">
    <name type="scientific">Acinetobacter celticus</name>
    <dbReference type="NCBI Taxonomy" id="1891224"/>
    <lineage>
        <taxon>Bacteria</taxon>
        <taxon>Pseudomonadati</taxon>
        <taxon>Pseudomonadota</taxon>
        <taxon>Gammaproteobacteria</taxon>
        <taxon>Moraxellales</taxon>
        <taxon>Moraxellaceae</taxon>
        <taxon>Acinetobacter</taxon>
    </lineage>
</organism>
<dbReference type="GO" id="GO:0015627">
    <property type="term" value="C:type II protein secretion system complex"/>
    <property type="evidence" value="ECO:0007669"/>
    <property type="project" value="TreeGrafter"/>
</dbReference>
<dbReference type="AlphaFoldDB" id="A0A1C3D0D3"/>
<comment type="caution">
    <text evidence="3">The sequence shown here is derived from an EMBL/GenBank/DDBJ whole genome shotgun (WGS) entry which is preliminary data.</text>
</comment>
<feature type="compositionally biased region" description="Polar residues" evidence="1">
    <location>
        <begin position="54"/>
        <end position="70"/>
    </location>
</feature>
<dbReference type="Pfam" id="PF12836">
    <property type="entry name" value="HHH_3"/>
    <property type="match status" value="1"/>
</dbReference>
<dbReference type="InterPro" id="IPR051675">
    <property type="entry name" value="Endo/Exo/Phosphatase_dom_1"/>
</dbReference>
<feature type="domain" description="Helix-hairpin-helix DNA-binding motif class 1" evidence="2">
    <location>
        <begin position="117"/>
        <end position="136"/>
    </location>
</feature>
<dbReference type="GO" id="GO:0015628">
    <property type="term" value="P:protein secretion by the type II secretion system"/>
    <property type="evidence" value="ECO:0007669"/>
    <property type="project" value="TreeGrafter"/>
</dbReference>
<name>A0A1C3D0D3_9GAMM</name>
<dbReference type="GO" id="GO:0003677">
    <property type="term" value="F:DNA binding"/>
    <property type="evidence" value="ECO:0007669"/>
    <property type="project" value="InterPro"/>
</dbReference>
<dbReference type="SMART" id="SM00278">
    <property type="entry name" value="HhH1"/>
    <property type="match status" value="2"/>
</dbReference>
<gene>
    <name evidence="3" type="ORF">BBP83_00210</name>
</gene>
<dbReference type="PANTHER" id="PTHR21180:SF32">
    <property type="entry name" value="ENDONUCLEASE_EXONUCLEASE_PHOSPHATASE FAMILY DOMAIN-CONTAINING PROTEIN 1"/>
    <property type="match status" value="1"/>
</dbReference>
<dbReference type="RefSeq" id="WP_068885419.1">
    <property type="nucleotide sequence ID" value="NZ_CBCRUU010000003.1"/>
</dbReference>
<accession>A0A1C3D0D3</accession>
<dbReference type="Gene3D" id="1.10.150.280">
    <property type="entry name" value="AF1531-like domain"/>
    <property type="match status" value="1"/>
</dbReference>
<dbReference type="InterPro" id="IPR003583">
    <property type="entry name" value="Hlx-hairpin-Hlx_DNA-bd_motif"/>
</dbReference>
<dbReference type="Proteomes" id="UP000186553">
    <property type="component" value="Unassembled WGS sequence"/>
</dbReference>
<dbReference type="PANTHER" id="PTHR21180">
    <property type="entry name" value="ENDONUCLEASE/EXONUCLEASE/PHOSPHATASE FAMILY DOMAIN-CONTAINING PROTEIN 1"/>
    <property type="match status" value="1"/>
</dbReference>
<feature type="region of interest" description="Disordered" evidence="1">
    <location>
        <begin position="36"/>
        <end position="70"/>
    </location>
</feature>
<dbReference type="NCBIfam" id="TIGR00426">
    <property type="entry name" value="competence protein ComEA helix-hairpin-helix repeat region"/>
    <property type="match status" value="1"/>
</dbReference>
<dbReference type="OrthoDB" id="7510573at2"/>
<dbReference type="InterPro" id="IPR004509">
    <property type="entry name" value="Competence_ComEA_HhH"/>
</dbReference>
<evidence type="ECO:0000256" key="1">
    <source>
        <dbReference type="SAM" id="MobiDB-lite"/>
    </source>
</evidence>
<dbReference type="GO" id="GO:0006281">
    <property type="term" value="P:DNA repair"/>
    <property type="evidence" value="ECO:0007669"/>
    <property type="project" value="InterPro"/>
</dbReference>
<evidence type="ECO:0000313" key="3">
    <source>
        <dbReference type="EMBL" id="ODA14277.1"/>
    </source>
</evidence>
<feature type="compositionally biased region" description="Polar residues" evidence="1">
    <location>
        <begin position="36"/>
        <end position="47"/>
    </location>
</feature>
<sequence length="139" mass="15511">MKNNNLNKLQLLIWLILLVSMRISYVNAEQPSKVSYQQWKSEQQSQDRQLKKAPTTNTTSSSHYLSKPALSSASNSQKIKLNSASAELFQQLSGIGQKKAEAIVAYRSKNGKFKSIDEIQDVKGIGPAIFAKNKDRLAL</sequence>
<dbReference type="SUPFAM" id="SSF47781">
    <property type="entry name" value="RuvA domain 2-like"/>
    <property type="match status" value="1"/>
</dbReference>
<keyword evidence="4" id="KW-1185">Reference proteome</keyword>
<dbReference type="EMBL" id="MBDL01000001">
    <property type="protein sequence ID" value="ODA14277.1"/>
    <property type="molecule type" value="Genomic_DNA"/>
</dbReference>
<feature type="domain" description="Helix-hairpin-helix DNA-binding motif class 1" evidence="2">
    <location>
        <begin position="87"/>
        <end position="106"/>
    </location>
</feature>
<reference evidence="3 4" key="1">
    <citation type="submission" date="2016-07" db="EMBL/GenBank/DDBJ databases">
        <title>Acinetobacter sp. ANC 4603.</title>
        <authorList>
            <person name="Radolfova-Krizova L."/>
            <person name="Nemec A."/>
        </authorList>
    </citation>
    <scope>NUCLEOTIDE SEQUENCE [LARGE SCALE GENOMIC DNA]</scope>
    <source>
        <strain evidence="3 4">ANC 4603</strain>
    </source>
</reference>